<accession>A0ABT1K413</accession>
<evidence type="ECO:0000313" key="9">
    <source>
        <dbReference type="Proteomes" id="UP001320766"/>
    </source>
</evidence>
<dbReference type="InterPro" id="IPR020845">
    <property type="entry name" value="AMP-binding_CS"/>
</dbReference>
<proteinExistence type="inferred from homology"/>
<evidence type="ECO:0000256" key="3">
    <source>
        <dbReference type="ARBA" id="ARBA00022741"/>
    </source>
</evidence>
<dbReference type="Gene3D" id="3.30.300.30">
    <property type="match status" value="1"/>
</dbReference>
<gene>
    <name evidence="8" type="ORF">HD595_004862</name>
</gene>
<protein>
    <submittedName>
        <fullName evidence="8">Fatty-acyl-CoA synthase</fullName>
        <ecNumber evidence="8">6.2.1.-</ecNumber>
    </submittedName>
</protein>
<evidence type="ECO:0000259" key="7">
    <source>
        <dbReference type="Pfam" id="PF13193"/>
    </source>
</evidence>
<name>A0ABT1K413_9ACTN</name>
<evidence type="ECO:0000259" key="6">
    <source>
        <dbReference type="Pfam" id="PF00501"/>
    </source>
</evidence>
<dbReference type="PANTHER" id="PTHR43107">
    <property type="entry name" value="LONG-CHAIN FATTY ACID TRANSPORT PROTEIN"/>
    <property type="match status" value="1"/>
</dbReference>
<dbReference type="Pfam" id="PF13193">
    <property type="entry name" value="AMP-binding_C"/>
    <property type="match status" value="1"/>
</dbReference>
<keyword evidence="3" id="KW-0547">Nucleotide-binding</keyword>
<dbReference type="GO" id="GO:0016874">
    <property type="term" value="F:ligase activity"/>
    <property type="evidence" value="ECO:0007669"/>
    <property type="project" value="UniProtKB-KW"/>
</dbReference>
<dbReference type="PROSITE" id="PS00455">
    <property type="entry name" value="AMP_BINDING"/>
    <property type="match status" value="1"/>
</dbReference>
<dbReference type="SUPFAM" id="SSF56801">
    <property type="entry name" value="Acetyl-CoA synthetase-like"/>
    <property type="match status" value="1"/>
</dbReference>
<dbReference type="EC" id="6.2.1.-" evidence="8"/>
<evidence type="ECO:0000256" key="5">
    <source>
        <dbReference type="SAM" id="MobiDB-lite"/>
    </source>
</evidence>
<feature type="region of interest" description="Disordered" evidence="5">
    <location>
        <begin position="515"/>
        <end position="571"/>
    </location>
</feature>
<dbReference type="RefSeq" id="WP_253772748.1">
    <property type="nucleotide sequence ID" value="NZ_BAAAVE010000007.1"/>
</dbReference>
<evidence type="ECO:0000256" key="1">
    <source>
        <dbReference type="ARBA" id="ARBA00006432"/>
    </source>
</evidence>
<dbReference type="EMBL" id="JAMZEC010000001">
    <property type="protein sequence ID" value="MCP2348740.1"/>
    <property type="molecule type" value="Genomic_DNA"/>
</dbReference>
<sequence>MTADTLAALLLARAGDDRPGLLFEDRVWSWREHVADCRNAAARLAAITDPSWRAARAAGRPHVGVLCDNVPGLPVLVGAAALGGCVVVALNPTRSPAELARDAAATDVALLLYDGPYEETATALARDLRMPRAPLATLTELADGTHEAGSAENAECGAGDLMMLIFTSGTSGRPRAVRITQRKLAVPGRSLGALLTPDDVVYCPMPLFHSGALMAAYAPAVASGAALVLRRRFSASGLLPDVRRYGCTYLHYVGKALSYVLATPPRPDDADNPLRLAFGNEGSATATRRFGERFGCRVIDAFGSTETAISLTPDPAAPPGALGRLPDGVEIRDPFTGERCAAARFEDGRLLNPGEAIGELVNVSGGGLFDGYYNDPEADAERLRDGAFWSGDLAYADARGHVFFAGRGTERLRVDGENLAVAPIEAALREFPGVVEAAVYPVPDAAAGDQVMAALVMAGPFSPEAFAAFLAARADLGRKAVPRYVRISAELPQTPSHKVVKRLLAREAWRTTDPVWWRPYAPPSGDGLPSGDAPPAEDGPPPAGSPPSSPRLDGPPQDRPPQGGCWRRLEEDDVKAIEHDFARNGRAHLLEA</sequence>
<organism evidence="8 9">
    <name type="scientific">Nonomuraea roseoviolacea subsp. carminata</name>
    <dbReference type="NCBI Taxonomy" id="160689"/>
    <lineage>
        <taxon>Bacteria</taxon>
        <taxon>Bacillati</taxon>
        <taxon>Actinomycetota</taxon>
        <taxon>Actinomycetes</taxon>
        <taxon>Streptosporangiales</taxon>
        <taxon>Streptosporangiaceae</taxon>
        <taxon>Nonomuraea</taxon>
    </lineage>
</organism>
<dbReference type="InterPro" id="IPR025110">
    <property type="entry name" value="AMP-bd_C"/>
</dbReference>
<comment type="similarity">
    <text evidence="1">Belongs to the ATP-dependent AMP-binding enzyme family.</text>
</comment>
<feature type="domain" description="AMP-binding enzyme C-terminal" evidence="7">
    <location>
        <begin position="424"/>
        <end position="498"/>
    </location>
</feature>
<evidence type="ECO:0000256" key="4">
    <source>
        <dbReference type="ARBA" id="ARBA00022840"/>
    </source>
</evidence>
<evidence type="ECO:0000313" key="8">
    <source>
        <dbReference type="EMBL" id="MCP2348740.1"/>
    </source>
</evidence>
<reference evidence="8 9" key="1">
    <citation type="submission" date="2022-06" db="EMBL/GenBank/DDBJ databases">
        <title>Sequencing the genomes of 1000 actinobacteria strains.</title>
        <authorList>
            <person name="Klenk H.-P."/>
        </authorList>
    </citation>
    <scope>NUCLEOTIDE SEQUENCE [LARGE SCALE GENOMIC DNA]</scope>
    <source>
        <strain evidence="8 9">DSM 44170</strain>
    </source>
</reference>
<dbReference type="InterPro" id="IPR042099">
    <property type="entry name" value="ANL_N_sf"/>
</dbReference>
<keyword evidence="4" id="KW-0067">ATP-binding</keyword>
<keyword evidence="2 8" id="KW-0436">Ligase</keyword>
<dbReference type="InterPro" id="IPR000873">
    <property type="entry name" value="AMP-dep_synth/lig_dom"/>
</dbReference>
<comment type="caution">
    <text evidence="8">The sequence shown here is derived from an EMBL/GenBank/DDBJ whole genome shotgun (WGS) entry which is preliminary data.</text>
</comment>
<dbReference type="InterPro" id="IPR045851">
    <property type="entry name" value="AMP-bd_C_sf"/>
</dbReference>
<dbReference type="Gene3D" id="3.40.50.12780">
    <property type="entry name" value="N-terminal domain of ligase-like"/>
    <property type="match status" value="1"/>
</dbReference>
<feature type="compositionally biased region" description="Pro residues" evidence="5">
    <location>
        <begin position="537"/>
        <end position="549"/>
    </location>
</feature>
<dbReference type="PANTHER" id="PTHR43107:SF15">
    <property type="entry name" value="FATTY ACID TRANSPORT PROTEIN 3, ISOFORM A"/>
    <property type="match status" value="1"/>
</dbReference>
<dbReference type="Proteomes" id="UP001320766">
    <property type="component" value="Unassembled WGS sequence"/>
</dbReference>
<feature type="domain" description="AMP-dependent synthetase/ligase" evidence="6">
    <location>
        <begin position="16"/>
        <end position="373"/>
    </location>
</feature>
<feature type="compositionally biased region" description="Low complexity" evidence="5">
    <location>
        <begin position="550"/>
        <end position="563"/>
    </location>
</feature>
<keyword evidence="9" id="KW-1185">Reference proteome</keyword>
<evidence type="ECO:0000256" key="2">
    <source>
        <dbReference type="ARBA" id="ARBA00022598"/>
    </source>
</evidence>
<dbReference type="Pfam" id="PF00501">
    <property type="entry name" value="AMP-binding"/>
    <property type="match status" value="1"/>
</dbReference>